<dbReference type="InterPro" id="IPR036271">
    <property type="entry name" value="Tet_transcr_reg_TetR-rel_C_sf"/>
</dbReference>
<dbReference type="Proteomes" id="UP000721844">
    <property type="component" value="Unassembled WGS sequence"/>
</dbReference>
<proteinExistence type="predicted"/>
<evidence type="ECO:0000256" key="3">
    <source>
        <dbReference type="ARBA" id="ARBA00023163"/>
    </source>
</evidence>
<dbReference type="InterPro" id="IPR011075">
    <property type="entry name" value="TetR_C"/>
</dbReference>
<dbReference type="PRINTS" id="PR00455">
    <property type="entry name" value="HTHTETR"/>
</dbReference>
<keyword evidence="3" id="KW-0804">Transcription</keyword>
<dbReference type="EMBL" id="JAESVA010000006">
    <property type="protein sequence ID" value="MCB8882126.1"/>
    <property type="molecule type" value="Genomic_DNA"/>
</dbReference>
<feature type="domain" description="HTH tetR-type" evidence="5">
    <location>
        <begin position="21"/>
        <end position="81"/>
    </location>
</feature>
<dbReference type="Gene3D" id="1.10.10.60">
    <property type="entry name" value="Homeodomain-like"/>
    <property type="match status" value="1"/>
</dbReference>
<dbReference type="PANTHER" id="PTHR47506:SF1">
    <property type="entry name" value="HTH-TYPE TRANSCRIPTIONAL REGULATOR YJDC"/>
    <property type="match status" value="1"/>
</dbReference>
<keyword evidence="2 4" id="KW-0238">DNA-binding</keyword>
<dbReference type="AlphaFoldDB" id="A0A963Z414"/>
<evidence type="ECO:0000313" key="7">
    <source>
        <dbReference type="Proteomes" id="UP000721844"/>
    </source>
</evidence>
<comment type="caution">
    <text evidence="6">The sequence shown here is derived from an EMBL/GenBank/DDBJ whole genome shotgun (WGS) entry which is preliminary data.</text>
</comment>
<evidence type="ECO:0000313" key="6">
    <source>
        <dbReference type="EMBL" id="MCB8882126.1"/>
    </source>
</evidence>
<reference evidence="6 7" key="1">
    <citation type="journal article" date="2021" name="Microorganisms">
        <title>Acidisoma silvae sp. nov. and Acidisomacellulosilytica sp. nov., Two Acidophilic Bacteria Isolated from Decaying Wood, Hydrolyzing Cellulose and Producing Poly-3-hydroxybutyrate.</title>
        <authorList>
            <person name="Mieszkin S."/>
            <person name="Pouder E."/>
            <person name="Uroz S."/>
            <person name="Simon-Colin C."/>
            <person name="Alain K."/>
        </authorList>
    </citation>
    <scope>NUCLEOTIDE SEQUENCE [LARGE SCALE GENOMIC DNA]</scope>
    <source>
        <strain evidence="6 7">HW T5.17</strain>
    </source>
</reference>
<evidence type="ECO:0000256" key="2">
    <source>
        <dbReference type="ARBA" id="ARBA00023125"/>
    </source>
</evidence>
<dbReference type="Pfam" id="PF16925">
    <property type="entry name" value="TetR_C_13"/>
    <property type="match status" value="1"/>
</dbReference>
<dbReference type="SUPFAM" id="SSF46689">
    <property type="entry name" value="Homeodomain-like"/>
    <property type="match status" value="1"/>
</dbReference>
<dbReference type="Pfam" id="PF00440">
    <property type="entry name" value="TetR_N"/>
    <property type="match status" value="1"/>
</dbReference>
<evidence type="ECO:0000259" key="5">
    <source>
        <dbReference type="PROSITE" id="PS50977"/>
    </source>
</evidence>
<keyword evidence="1" id="KW-0805">Transcription regulation</keyword>
<sequence length="209" mass="22853">MVTLPPDGETPARKLGGKPRRLNRVRALDQAMKLFWEQGYEGTSFKDLIAKLKVSPSSFYFAFGSKEALYREVVDCYAAGPAAFFAEVIEARMDARSAFVALMEGHATLFTMEDCPAGCLVSFAFAHAPPELASLRDLARGIRHWAENAMADRLRRGVAEGDLPSDIDAAGLAAFFEAVIRGMAIKATDGATRDSLFETGRLAMQAWPR</sequence>
<gene>
    <name evidence="6" type="ORF">ACELLULO517_17910</name>
</gene>
<dbReference type="RefSeq" id="WP_227308793.1">
    <property type="nucleotide sequence ID" value="NZ_JAESVA010000006.1"/>
</dbReference>
<organism evidence="6 7">
    <name type="scientific">Acidisoma cellulosilyticum</name>
    <dbReference type="NCBI Taxonomy" id="2802395"/>
    <lineage>
        <taxon>Bacteria</taxon>
        <taxon>Pseudomonadati</taxon>
        <taxon>Pseudomonadota</taxon>
        <taxon>Alphaproteobacteria</taxon>
        <taxon>Acetobacterales</taxon>
        <taxon>Acidocellaceae</taxon>
        <taxon>Acidisoma</taxon>
    </lineage>
</organism>
<dbReference type="InterPro" id="IPR009057">
    <property type="entry name" value="Homeodomain-like_sf"/>
</dbReference>
<protein>
    <submittedName>
        <fullName evidence="6">TetR/AcrR family transcriptional regulator</fullName>
    </submittedName>
</protein>
<dbReference type="PROSITE" id="PS50977">
    <property type="entry name" value="HTH_TETR_2"/>
    <property type="match status" value="1"/>
</dbReference>
<accession>A0A963Z414</accession>
<evidence type="ECO:0000256" key="1">
    <source>
        <dbReference type="ARBA" id="ARBA00023015"/>
    </source>
</evidence>
<dbReference type="PANTHER" id="PTHR47506">
    <property type="entry name" value="TRANSCRIPTIONAL REGULATORY PROTEIN"/>
    <property type="match status" value="1"/>
</dbReference>
<evidence type="ECO:0000256" key="4">
    <source>
        <dbReference type="PROSITE-ProRule" id="PRU00335"/>
    </source>
</evidence>
<dbReference type="GO" id="GO:0003677">
    <property type="term" value="F:DNA binding"/>
    <property type="evidence" value="ECO:0007669"/>
    <property type="project" value="UniProtKB-UniRule"/>
</dbReference>
<dbReference type="InterPro" id="IPR001647">
    <property type="entry name" value="HTH_TetR"/>
</dbReference>
<keyword evidence="7" id="KW-1185">Reference proteome</keyword>
<name>A0A963Z414_9PROT</name>
<feature type="DNA-binding region" description="H-T-H motif" evidence="4">
    <location>
        <begin position="44"/>
        <end position="63"/>
    </location>
</feature>
<dbReference type="Gene3D" id="1.10.357.10">
    <property type="entry name" value="Tetracycline Repressor, domain 2"/>
    <property type="match status" value="1"/>
</dbReference>
<dbReference type="SUPFAM" id="SSF48498">
    <property type="entry name" value="Tetracyclin repressor-like, C-terminal domain"/>
    <property type="match status" value="1"/>
</dbReference>